<dbReference type="PANTHER" id="PTHR47053">
    <property type="entry name" value="MUREIN DD-ENDOPEPTIDASE MEPH-RELATED"/>
    <property type="match status" value="1"/>
</dbReference>
<evidence type="ECO:0000256" key="4">
    <source>
        <dbReference type="ARBA" id="ARBA00022807"/>
    </source>
</evidence>
<comment type="caution">
    <text evidence="7">The sequence shown here is derived from an EMBL/GenBank/DDBJ whole genome shotgun (WGS) entry which is preliminary data.</text>
</comment>
<evidence type="ECO:0000313" key="7">
    <source>
        <dbReference type="EMBL" id="RMB56766.1"/>
    </source>
</evidence>
<evidence type="ECO:0000259" key="6">
    <source>
        <dbReference type="PROSITE" id="PS51935"/>
    </source>
</evidence>
<evidence type="ECO:0000256" key="2">
    <source>
        <dbReference type="ARBA" id="ARBA00022670"/>
    </source>
</evidence>
<keyword evidence="3" id="KW-0378">Hydrolase</keyword>
<dbReference type="Gene3D" id="3.90.1720.10">
    <property type="entry name" value="endopeptidase domain like (from Nostoc punctiforme)"/>
    <property type="match status" value="1"/>
</dbReference>
<evidence type="ECO:0000256" key="1">
    <source>
        <dbReference type="ARBA" id="ARBA00007074"/>
    </source>
</evidence>
<proteinExistence type="inferred from homology"/>
<name>A0A3M0GHF4_9FLAO</name>
<evidence type="ECO:0000256" key="5">
    <source>
        <dbReference type="SAM" id="SignalP"/>
    </source>
</evidence>
<feature type="chain" id="PRO_5017951320" evidence="5">
    <location>
        <begin position="23"/>
        <end position="156"/>
    </location>
</feature>
<feature type="signal peptide" evidence="5">
    <location>
        <begin position="1"/>
        <end position="22"/>
    </location>
</feature>
<dbReference type="GO" id="GO:0008234">
    <property type="term" value="F:cysteine-type peptidase activity"/>
    <property type="evidence" value="ECO:0007669"/>
    <property type="project" value="UniProtKB-KW"/>
</dbReference>
<comment type="similarity">
    <text evidence="1">Belongs to the peptidase C40 family.</text>
</comment>
<dbReference type="InterPro" id="IPR038765">
    <property type="entry name" value="Papain-like_cys_pep_sf"/>
</dbReference>
<reference evidence="7 8" key="1">
    <citation type="submission" date="2018-10" db="EMBL/GenBank/DDBJ databases">
        <title>Dokdonia luteus sp. nov., isolated from sea water.</title>
        <authorList>
            <person name="Zhou L.Y."/>
            <person name="Du Z.J."/>
        </authorList>
    </citation>
    <scope>NUCLEOTIDE SEQUENCE [LARGE SCALE GENOMIC DNA]</scope>
    <source>
        <strain evidence="7 8">SH27</strain>
    </source>
</reference>
<dbReference type="OrthoDB" id="9807055at2"/>
<organism evidence="7 8">
    <name type="scientific">Dokdonia sinensis</name>
    <dbReference type="NCBI Taxonomy" id="2479847"/>
    <lineage>
        <taxon>Bacteria</taxon>
        <taxon>Pseudomonadati</taxon>
        <taxon>Bacteroidota</taxon>
        <taxon>Flavobacteriia</taxon>
        <taxon>Flavobacteriales</taxon>
        <taxon>Flavobacteriaceae</taxon>
        <taxon>Dokdonia</taxon>
    </lineage>
</organism>
<dbReference type="EMBL" id="REFV01000014">
    <property type="protein sequence ID" value="RMB56766.1"/>
    <property type="molecule type" value="Genomic_DNA"/>
</dbReference>
<dbReference type="Proteomes" id="UP000281985">
    <property type="component" value="Unassembled WGS sequence"/>
</dbReference>
<dbReference type="PROSITE" id="PS51935">
    <property type="entry name" value="NLPC_P60"/>
    <property type="match status" value="1"/>
</dbReference>
<dbReference type="InterPro" id="IPR051202">
    <property type="entry name" value="Peptidase_C40"/>
</dbReference>
<keyword evidence="8" id="KW-1185">Reference proteome</keyword>
<dbReference type="InterPro" id="IPR000064">
    <property type="entry name" value="NLP_P60_dom"/>
</dbReference>
<dbReference type="PROSITE" id="PS51257">
    <property type="entry name" value="PROKAR_LIPOPROTEIN"/>
    <property type="match status" value="1"/>
</dbReference>
<dbReference type="RefSeq" id="WP_121918186.1">
    <property type="nucleotide sequence ID" value="NZ_REFV01000014.1"/>
</dbReference>
<keyword evidence="5" id="KW-0732">Signal</keyword>
<keyword evidence="2" id="KW-0645">Protease</keyword>
<protein>
    <submittedName>
        <fullName evidence="7">NlpC/P60 family protein</fullName>
    </submittedName>
</protein>
<feature type="domain" description="NlpC/P60" evidence="6">
    <location>
        <begin position="29"/>
        <end position="156"/>
    </location>
</feature>
<dbReference type="PANTHER" id="PTHR47053:SF1">
    <property type="entry name" value="MUREIN DD-ENDOPEPTIDASE MEPH-RELATED"/>
    <property type="match status" value="1"/>
</dbReference>
<dbReference type="GO" id="GO:0006508">
    <property type="term" value="P:proteolysis"/>
    <property type="evidence" value="ECO:0007669"/>
    <property type="project" value="UniProtKB-KW"/>
</dbReference>
<evidence type="ECO:0000256" key="3">
    <source>
        <dbReference type="ARBA" id="ARBA00022801"/>
    </source>
</evidence>
<accession>A0A3M0GHF4</accession>
<dbReference type="Pfam" id="PF00877">
    <property type="entry name" value="NLPC_P60"/>
    <property type="match status" value="1"/>
</dbReference>
<dbReference type="SUPFAM" id="SSF54001">
    <property type="entry name" value="Cysteine proteinases"/>
    <property type="match status" value="1"/>
</dbReference>
<evidence type="ECO:0000313" key="8">
    <source>
        <dbReference type="Proteomes" id="UP000281985"/>
    </source>
</evidence>
<keyword evidence="4" id="KW-0788">Thiol protease</keyword>
<gene>
    <name evidence="7" type="ORF">EAX61_13270</name>
</gene>
<sequence>MRTLFLAIISIFLLTSCGSSKTAYKKPASNKTDRIIQQAQAFAGTRYKFGGTTSRGMDCSGLIYVAFQKEQIVLPRVSRDMATKGKRVKQSKVEKGDLVFFRTNKSSRRINHVGLVTAVNDGQIYFIHATTSKGVLTSSLDERYWRNAFVQARRVI</sequence>
<dbReference type="AlphaFoldDB" id="A0A3M0GHF4"/>